<dbReference type="Proteomes" id="UP000240935">
    <property type="component" value="Segment"/>
</dbReference>
<protein>
    <submittedName>
        <fullName evidence="1">Uncharacterized protein</fullName>
    </submittedName>
</protein>
<organism evidence="1 2">
    <name type="scientific">Samba virus</name>
    <dbReference type="NCBI Taxonomy" id="1461100"/>
    <lineage>
        <taxon>Viruses</taxon>
        <taxon>Varidnaviria</taxon>
        <taxon>Bamfordvirae</taxon>
        <taxon>Nucleocytoviricota</taxon>
        <taxon>Megaviricetes</taxon>
        <taxon>Imitervirales</taxon>
        <taxon>Mimiviridae</taxon>
        <taxon>Megamimivirinae</taxon>
        <taxon>Mimivirus</taxon>
        <taxon>Mimivirus bradfordmassiliense</taxon>
    </lineage>
</organism>
<evidence type="ECO:0000313" key="1">
    <source>
        <dbReference type="EMBL" id="AMK62079.1"/>
    </source>
</evidence>
<dbReference type="EMBL" id="KF959826">
    <property type="protein sequence ID" value="AMK62079.1"/>
    <property type="molecule type" value="Genomic_DNA"/>
</dbReference>
<proteinExistence type="predicted"/>
<accession>A0A140E1A4</accession>
<reference evidence="1 2" key="1">
    <citation type="journal article" date="2014" name="Virol. J.">
        <title>Samba virus: a novel mimivirus from a giant rain forest, the Brazilian Amazon.</title>
        <authorList>
            <person name="Campos R.K."/>
            <person name="Boratto P.V."/>
            <person name="Assis F.L."/>
            <person name="Aguiar E.R."/>
            <person name="Silva L.C."/>
            <person name="Albarnaz J.D."/>
            <person name="Dornas F.P."/>
            <person name="Trindade G.S."/>
            <person name="Ferreira P.P."/>
            <person name="Marques J.T."/>
            <person name="Robert C."/>
            <person name="Raoult D."/>
            <person name="Kroon E.G."/>
            <person name="La Scola B."/>
            <person name="Abrahao J.S."/>
        </authorList>
    </citation>
    <scope>NUCLEOTIDE SEQUENCE [LARGE SCALE GENOMIC DNA]</scope>
</reference>
<name>A0A140E1A4_MIMIV</name>
<evidence type="ECO:0000313" key="2">
    <source>
        <dbReference type="Proteomes" id="UP000240935"/>
    </source>
</evidence>
<sequence>MESQKIDFRSYFNIIKIQQSNIMESFKFKFCLCGDNCPSEREFSKYCVYTDDQQYFYTQKRLIPVIITETKKRVRKYPVNVKYVEIDINDVVDFFEYNIKNYIFTIFRELPIIMSGDCYYESSTIEIIKYIAKNNITNLSIFFIKNSKYFYNNAIFNGICCFSNLDVVKSIIKYIPISLLQNCLNHGFIHSNNDVVEYLLKTYMKYVKCILSKKKIKGTMFHLDSPKTVFLKLRSSLKYLLKLKYQKAMVIYEYIIDQFSQLENDLIETDIENDMIEIRDKIISKIQYNNEIATHILKDSLSYKQDDNLSFTRQLILDGGNLNNICDYAIDLIIMYKNINLLDLMYDKKLICQNDLNHILMSSSKTDPEFIQELI</sequence>